<gene>
    <name evidence="1" type="ORF">OCU04_012471</name>
</gene>
<organism evidence="1 2">
    <name type="scientific">Sclerotinia nivalis</name>
    <dbReference type="NCBI Taxonomy" id="352851"/>
    <lineage>
        <taxon>Eukaryota</taxon>
        <taxon>Fungi</taxon>
        <taxon>Dikarya</taxon>
        <taxon>Ascomycota</taxon>
        <taxon>Pezizomycotina</taxon>
        <taxon>Leotiomycetes</taxon>
        <taxon>Helotiales</taxon>
        <taxon>Sclerotiniaceae</taxon>
        <taxon>Sclerotinia</taxon>
    </lineage>
</organism>
<dbReference type="GO" id="GO:0006629">
    <property type="term" value="P:lipid metabolic process"/>
    <property type="evidence" value="ECO:0007669"/>
    <property type="project" value="InterPro"/>
</dbReference>
<dbReference type="Proteomes" id="UP001152300">
    <property type="component" value="Unassembled WGS sequence"/>
</dbReference>
<protein>
    <submittedName>
        <fullName evidence="1">Uncharacterized protein</fullName>
    </submittedName>
</protein>
<reference evidence="1" key="1">
    <citation type="submission" date="2022-11" db="EMBL/GenBank/DDBJ databases">
        <title>Genome Resource of Sclerotinia nivalis Strain SnTB1, a Plant Pathogen Isolated from American Ginseng.</title>
        <authorList>
            <person name="Fan S."/>
        </authorList>
    </citation>
    <scope>NUCLEOTIDE SEQUENCE</scope>
    <source>
        <strain evidence="1">SnTB1</strain>
    </source>
</reference>
<evidence type="ECO:0000313" key="1">
    <source>
        <dbReference type="EMBL" id="KAJ8058277.1"/>
    </source>
</evidence>
<dbReference type="EMBL" id="JAPEIS010000016">
    <property type="protein sequence ID" value="KAJ8058277.1"/>
    <property type="molecule type" value="Genomic_DNA"/>
</dbReference>
<proteinExistence type="predicted"/>
<accession>A0A9X0DE63</accession>
<comment type="caution">
    <text evidence="1">The sequence shown here is derived from an EMBL/GenBank/DDBJ whole genome shotgun (WGS) entry which is preliminary data.</text>
</comment>
<name>A0A9X0DE63_9HELO</name>
<dbReference type="OrthoDB" id="197419at2759"/>
<dbReference type="InterPro" id="IPR017946">
    <property type="entry name" value="PLC-like_Pdiesterase_TIM-brl"/>
</dbReference>
<dbReference type="SUPFAM" id="SSF51695">
    <property type="entry name" value="PLC-like phosphodiesterases"/>
    <property type="match status" value="1"/>
</dbReference>
<dbReference type="Gene3D" id="3.20.20.190">
    <property type="entry name" value="Phosphatidylinositol (PI) phosphodiesterase"/>
    <property type="match status" value="1"/>
</dbReference>
<sequence length="184" mass="21209">MPWNPIKGDFSSFSKESFCGFDCSNLAYLASSADAHAYRFGAKSFATNKVTNWRKYHSGTSLRFIAEIFTKTIWQSFTSAMDLGASYVELGTLSHQQIEWLFAHSVDVQVTKDHVPVVYHDFLFMQISYEQSYQYQHTSSNDAKIEYRNKPMGRVGRSRSMTAVDYVQNEGYKIKHTFDYHSRG</sequence>
<dbReference type="GO" id="GO:0008081">
    <property type="term" value="F:phosphoric diester hydrolase activity"/>
    <property type="evidence" value="ECO:0007669"/>
    <property type="project" value="InterPro"/>
</dbReference>
<evidence type="ECO:0000313" key="2">
    <source>
        <dbReference type="Proteomes" id="UP001152300"/>
    </source>
</evidence>
<keyword evidence="2" id="KW-1185">Reference proteome</keyword>
<dbReference type="AlphaFoldDB" id="A0A9X0DE63"/>